<dbReference type="RefSeq" id="WP_204200450.1">
    <property type="nucleotide sequence ID" value="NZ_JAFEMC010000007.1"/>
</dbReference>
<dbReference type="Proteomes" id="UP000763641">
    <property type="component" value="Unassembled WGS sequence"/>
</dbReference>
<evidence type="ECO:0000313" key="2">
    <source>
        <dbReference type="Proteomes" id="UP000763641"/>
    </source>
</evidence>
<dbReference type="EMBL" id="JAFEMC010000007">
    <property type="protein sequence ID" value="MBM6578355.1"/>
    <property type="molecule type" value="Genomic_DNA"/>
</dbReference>
<name>A0ABS2DBP2_9SPHN</name>
<keyword evidence="2" id="KW-1185">Reference proteome</keyword>
<dbReference type="PANTHER" id="PTHR31694:SF26">
    <property type="entry name" value="OS05G0151100 PROTEIN"/>
    <property type="match status" value="1"/>
</dbReference>
<accession>A0ABS2DBP2</accession>
<dbReference type="InterPro" id="IPR052965">
    <property type="entry name" value="Pigment-catalase-like"/>
</dbReference>
<dbReference type="PANTHER" id="PTHR31694">
    <property type="entry name" value="DESICCATION-LIKE PROTEIN"/>
    <property type="match status" value="1"/>
</dbReference>
<organism evidence="1 2">
    <name type="scientific">Sphingomonas longa</name>
    <dbReference type="NCBI Taxonomy" id="2778730"/>
    <lineage>
        <taxon>Bacteria</taxon>
        <taxon>Pseudomonadati</taxon>
        <taxon>Pseudomonadota</taxon>
        <taxon>Alphaproteobacteria</taxon>
        <taxon>Sphingomonadales</taxon>
        <taxon>Sphingomonadaceae</taxon>
        <taxon>Sphingomonas</taxon>
    </lineage>
</organism>
<evidence type="ECO:0000313" key="1">
    <source>
        <dbReference type="EMBL" id="MBM6578355.1"/>
    </source>
</evidence>
<gene>
    <name evidence="1" type="ORF">ILT43_18390</name>
</gene>
<dbReference type="Pfam" id="PF13668">
    <property type="entry name" value="Ferritin_2"/>
    <property type="match status" value="1"/>
</dbReference>
<comment type="caution">
    <text evidence="1">The sequence shown here is derived from an EMBL/GenBank/DDBJ whole genome shotgun (WGS) entry which is preliminary data.</text>
</comment>
<proteinExistence type="predicted"/>
<protein>
    <submittedName>
        <fullName evidence="1">Ferritin-like domain-containing protein</fullName>
    </submittedName>
</protein>
<sequence length="347" mass="35888">MNDKIDFLATIEKAEHQRMARRNFIRMCGGAAAMTGGLSLLSACGDDDTPDPVVTPTPAPTQAPVTDADILNFALQLEYLEGNYYSYAVTGAGIPANLRTGTGFQSGVITGSGDGAARAVNFSDPVIAQYAREIAYDELAHITFLRTQLGSAAVAQPSINLSGSAAVVTPGGATVPGAFTAAARAAGVIGANEIFDPFANDINFLIGSYLLTDVGVTAYRGSARLITNKTYLDASAGILATEAYHDGVIRSSLYALGLSAPATSIFDRIQRISDSRDALDGSTDTDQGIGTASEANLVPTDANGLVLGRTANQVLNVVFLNAAVGTQRGGFFPEGVNGNIRTTVANP</sequence>
<reference evidence="1 2" key="1">
    <citation type="submission" date="2020-12" db="EMBL/GenBank/DDBJ databases">
        <title>Sphingomonas sp.</title>
        <authorList>
            <person name="Kim M.K."/>
        </authorList>
    </citation>
    <scope>NUCLEOTIDE SEQUENCE [LARGE SCALE GENOMIC DNA]</scope>
    <source>
        <strain evidence="1 2">BT552</strain>
    </source>
</reference>